<protein>
    <submittedName>
        <fullName evidence="1">Uncharacterized protein</fullName>
    </submittedName>
</protein>
<dbReference type="Proteomes" id="UP001055879">
    <property type="component" value="Linkage Group LG07"/>
</dbReference>
<reference evidence="1 2" key="2">
    <citation type="journal article" date="2022" name="Mol. Ecol. Resour.">
        <title>The genomes of chicory, endive, great burdock and yacon provide insights into Asteraceae paleo-polyploidization history and plant inulin production.</title>
        <authorList>
            <person name="Fan W."/>
            <person name="Wang S."/>
            <person name="Wang H."/>
            <person name="Wang A."/>
            <person name="Jiang F."/>
            <person name="Liu H."/>
            <person name="Zhao H."/>
            <person name="Xu D."/>
            <person name="Zhang Y."/>
        </authorList>
    </citation>
    <scope>NUCLEOTIDE SEQUENCE [LARGE SCALE GENOMIC DNA]</scope>
    <source>
        <strain evidence="2">cv. Niubang</strain>
    </source>
</reference>
<reference evidence="2" key="1">
    <citation type="journal article" date="2022" name="Mol. Ecol. Resour.">
        <title>The genomes of chicory, endive, great burdock and yacon provide insights into Asteraceae palaeo-polyploidization history and plant inulin production.</title>
        <authorList>
            <person name="Fan W."/>
            <person name="Wang S."/>
            <person name="Wang H."/>
            <person name="Wang A."/>
            <person name="Jiang F."/>
            <person name="Liu H."/>
            <person name="Zhao H."/>
            <person name="Xu D."/>
            <person name="Zhang Y."/>
        </authorList>
    </citation>
    <scope>NUCLEOTIDE SEQUENCE [LARGE SCALE GENOMIC DNA]</scope>
    <source>
        <strain evidence="2">cv. Niubang</strain>
    </source>
</reference>
<dbReference type="EMBL" id="CM042053">
    <property type="protein sequence ID" value="KAI3715113.1"/>
    <property type="molecule type" value="Genomic_DNA"/>
</dbReference>
<evidence type="ECO:0000313" key="1">
    <source>
        <dbReference type="EMBL" id="KAI3715113.1"/>
    </source>
</evidence>
<accession>A0ACB9B0H9</accession>
<comment type="caution">
    <text evidence="1">The sequence shown here is derived from an EMBL/GenBank/DDBJ whole genome shotgun (WGS) entry which is preliminary data.</text>
</comment>
<keyword evidence="2" id="KW-1185">Reference proteome</keyword>
<name>A0ACB9B0H9_ARCLA</name>
<sequence length="412" mass="46381">MDSDYMPTLSEAHPETMDLLSRAWCDFAVKEAYQPEFQNQVLVLHEYSINSFDDGSRSPNLLVRIADFGLSLQHTYLWKLESIKMDDTTKPLPPWKTNDVKSWIWMQQAMHPELNYSSCFRKKWQSWHMIPFRSSHLSIKKWLKEIKRKRKENERLQKAEVHAAISLAGVAAALAAIAADNDSNHDGSNSSTPTKEAAVASAAALVAAQCAKAAELMGAKKQQITSAMSSAMNATSASDILTLTAAASTSLRGATTLKTRSTYKNRLNANVPVLPIEENTNLEFDFEKCQSILRRGTELSIKTSDGRCMMRSVSVVLNHEAKVILRTTKLHLLNAFASKKESVVLDQHVELYKNTEDDGDTCFLIVLTTTQGIFKLDMMNDDQCYKIWTWTLNHMLSLSTSFTKYSLPYHNN</sequence>
<evidence type="ECO:0000313" key="2">
    <source>
        <dbReference type="Proteomes" id="UP001055879"/>
    </source>
</evidence>
<gene>
    <name evidence="1" type="ORF">L6452_22081</name>
</gene>
<organism evidence="1 2">
    <name type="scientific">Arctium lappa</name>
    <name type="common">Greater burdock</name>
    <name type="synonym">Lappa major</name>
    <dbReference type="NCBI Taxonomy" id="4217"/>
    <lineage>
        <taxon>Eukaryota</taxon>
        <taxon>Viridiplantae</taxon>
        <taxon>Streptophyta</taxon>
        <taxon>Embryophyta</taxon>
        <taxon>Tracheophyta</taxon>
        <taxon>Spermatophyta</taxon>
        <taxon>Magnoliopsida</taxon>
        <taxon>eudicotyledons</taxon>
        <taxon>Gunneridae</taxon>
        <taxon>Pentapetalae</taxon>
        <taxon>asterids</taxon>
        <taxon>campanulids</taxon>
        <taxon>Asterales</taxon>
        <taxon>Asteraceae</taxon>
        <taxon>Carduoideae</taxon>
        <taxon>Cardueae</taxon>
        <taxon>Arctiinae</taxon>
        <taxon>Arctium</taxon>
    </lineage>
</organism>
<proteinExistence type="predicted"/>